<keyword evidence="8" id="KW-0479">Metal-binding</keyword>
<gene>
    <name evidence="14" type="ORF">MGWOODY_XGa1857</name>
</gene>
<evidence type="ECO:0000256" key="12">
    <source>
        <dbReference type="ARBA" id="ARBA00023229"/>
    </source>
</evidence>
<dbReference type="Pfam" id="PF13292">
    <property type="entry name" value="DXP_synthase_N"/>
    <property type="match status" value="1"/>
</dbReference>
<protein>
    <recommendedName>
        <fullName evidence="6">1-deoxy-D-xylulose-5-phosphate synthase</fullName>
        <ecNumber evidence="6">2.2.1.7</ecNumber>
    </recommendedName>
</protein>
<dbReference type="SUPFAM" id="SSF52518">
    <property type="entry name" value="Thiamin diphosphate-binding fold (THDP-binding)"/>
    <property type="match status" value="2"/>
</dbReference>
<dbReference type="AlphaFoldDB" id="A0A160TWK2"/>
<dbReference type="SUPFAM" id="SSF52922">
    <property type="entry name" value="TK C-terminal domain-like"/>
    <property type="match status" value="1"/>
</dbReference>
<dbReference type="Pfam" id="PF02779">
    <property type="entry name" value="Transket_pyr"/>
    <property type="match status" value="1"/>
</dbReference>
<dbReference type="GO" id="GO:0019288">
    <property type="term" value="P:isopentenyl diphosphate biosynthetic process, methylerythritol 4-phosphate pathway"/>
    <property type="evidence" value="ECO:0007669"/>
    <property type="project" value="TreeGrafter"/>
</dbReference>
<reference evidence="14" key="1">
    <citation type="submission" date="2015-10" db="EMBL/GenBank/DDBJ databases">
        <authorList>
            <person name="Gilbert D.G."/>
        </authorList>
    </citation>
    <scope>NUCLEOTIDE SEQUENCE</scope>
</reference>
<name>A0A160TWK2_9ZZZZ</name>
<keyword evidence="7 14" id="KW-0808">Transferase</keyword>
<evidence type="ECO:0000259" key="13">
    <source>
        <dbReference type="SMART" id="SM00861"/>
    </source>
</evidence>
<dbReference type="NCBIfam" id="TIGR00204">
    <property type="entry name" value="dxs"/>
    <property type="match status" value="1"/>
</dbReference>
<feature type="domain" description="Transketolase-like pyrimidine-binding" evidence="13">
    <location>
        <begin position="317"/>
        <end position="481"/>
    </location>
</feature>
<evidence type="ECO:0000256" key="11">
    <source>
        <dbReference type="ARBA" id="ARBA00023052"/>
    </source>
</evidence>
<evidence type="ECO:0000313" key="14">
    <source>
        <dbReference type="EMBL" id="CUS54867.1"/>
    </source>
</evidence>
<evidence type="ECO:0000256" key="10">
    <source>
        <dbReference type="ARBA" id="ARBA00022977"/>
    </source>
</evidence>
<dbReference type="PROSITE" id="PS00801">
    <property type="entry name" value="TRANSKETOLASE_1"/>
    <property type="match status" value="1"/>
</dbReference>
<comment type="pathway">
    <text evidence="3">Metabolic intermediate biosynthesis; 1-deoxy-D-xylulose 5-phosphate biosynthesis; 1-deoxy-D-xylulose 5-phosphate from D-glyceraldehyde 3-phosphate and pyruvate: step 1/1.</text>
</comment>
<dbReference type="Gene3D" id="3.40.50.920">
    <property type="match status" value="1"/>
</dbReference>
<dbReference type="PROSITE" id="PS00802">
    <property type="entry name" value="TRANSKETOLASE_2"/>
    <property type="match status" value="1"/>
</dbReference>
<dbReference type="GO" id="GO:0005829">
    <property type="term" value="C:cytosol"/>
    <property type="evidence" value="ECO:0007669"/>
    <property type="project" value="TreeGrafter"/>
</dbReference>
<dbReference type="Pfam" id="PF02780">
    <property type="entry name" value="Transketolase_C"/>
    <property type="match status" value="1"/>
</dbReference>
<dbReference type="InterPro" id="IPR009014">
    <property type="entry name" value="Transketo_C/PFOR_II"/>
</dbReference>
<dbReference type="FunFam" id="3.40.50.920:FF:000002">
    <property type="entry name" value="1-deoxy-D-xylulose-5-phosphate synthase"/>
    <property type="match status" value="1"/>
</dbReference>
<dbReference type="EMBL" id="CZRL01000106">
    <property type="protein sequence ID" value="CUS54867.1"/>
    <property type="molecule type" value="Genomic_DNA"/>
</dbReference>
<dbReference type="CDD" id="cd02007">
    <property type="entry name" value="TPP_DXS"/>
    <property type="match status" value="1"/>
</dbReference>
<dbReference type="GO" id="GO:0016114">
    <property type="term" value="P:terpenoid biosynthetic process"/>
    <property type="evidence" value="ECO:0007669"/>
    <property type="project" value="InterPro"/>
</dbReference>
<dbReference type="HAMAP" id="MF_00315">
    <property type="entry name" value="DXP_synth"/>
    <property type="match status" value="1"/>
</dbReference>
<evidence type="ECO:0000256" key="1">
    <source>
        <dbReference type="ARBA" id="ARBA00001946"/>
    </source>
</evidence>
<evidence type="ECO:0000256" key="7">
    <source>
        <dbReference type="ARBA" id="ARBA00022679"/>
    </source>
</evidence>
<dbReference type="InterPro" id="IPR049557">
    <property type="entry name" value="Transketolase_CS"/>
</dbReference>
<comment type="subunit">
    <text evidence="5">Homodimer.</text>
</comment>
<evidence type="ECO:0000256" key="8">
    <source>
        <dbReference type="ARBA" id="ARBA00022723"/>
    </source>
</evidence>
<dbReference type="InterPro" id="IPR005477">
    <property type="entry name" value="Dxylulose-5-P_synthase"/>
</dbReference>
<dbReference type="CDD" id="cd07033">
    <property type="entry name" value="TPP_PYR_DXS_TK_like"/>
    <property type="match status" value="1"/>
</dbReference>
<sequence length="628" mass="67852">MNKAPQNNLLDRIDSPSDLRQLKQAQLPQLAQEIRDYLINTISATGGHLAPGLGAVELTLALHYVFDTPRDRLVWDIGHQAYPHKILTGRKHQLHTIRQQSGLSGFLSRTESDYDVFGAGHSSTSISAALGMAVASRLDNQQREVVAIIGDGGLTAGLAMEALNNAGANDNDILVVLNDNEMSISRNVGAISNYLARILSGKAYTTVREGSKTVLGTIPPMQALARRWEEHMKGMVMPSTLFEELGFYYIGPINGHDTHTLISTLKNLKSMRGPRFLHVVTQKGRGYEPAEGDPSVFHGVGPFDPSTGKVEKKTSSRTYSHVFGDWLCDMAEEDGKLIGITPAMREGSGLVRFSEEFPERYFDVGIAEQHAMTFAAGAACEGLKPVVAIYSTFLQRAYDQLIHDVSVQGLDVTLAIDRAGIVGADGPTHQGAFDLTFLRCLPNMVVMAPADEAECRDMLYTAYHHQGPAAVRYPRGGGPGKPENKVMNRLPLGRAQTIRTGKRIAILAFGTMVSPALEAANSLDATVVNMRFVKPLDESLILDMAGSHDMLITVEENTVLGGAGSGVSEILRNKQFTVPMLSLGLPDIHIEHGSANDMLAACGLDAAGIHQAIKQAMQSQLAPILESA</sequence>
<dbReference type="InterPro" id="IPR005475">
    <property type="entry name" value="Transketolase-like_Pyr-bd"/>
</dbReference>
<comment type="similarity">
    <text evidence="4">Belongs to the transketolase family. DXPS subfamily.</text>
</comment>
<keyword evidence="10" id="KW-0784">Thiamine biosynthesis</keyword>
<comment type="cofactor">
    <cofactor evidence="2">
        <name>thiamine diphosphate</name>
        <dbReference type="ChEBI" id="CHEBI:58937"/>
    </cofactor>
</comment>
<evidence type="ECO:0000256" key="5">
    <source>
        <dbReference type="ARBA" id="ARBA00011738"/>
    </source>
</evidence>
<dbReference type="GO" id="GO:0008661">
    <property type="term" value="F:1-deoxy-D-xylulose-5-phosphate synthase activity"/>
    <property type="evidence" value="ECO:0007669"/>
    <property type="project" value="UniProtKB-EC"/>
</dbReference>
<dbReference type="NCBIfam" id="NF003933">
    <property type="entry name" value="PRK05444.2-2"/>
    <property type="match status" value="1"/>
</dbReference>
<evidence type="ECO:0000256" key="6">
    <source>
        <dbReference type="ARBA" id="ARBA00013150"/>
    </source>
</evidence>
<keyword evidence="11" id="KW-0786">Thiamine pyrophosphate</keyword>
<dbReference type="PANTHER" id="PTHR43322">
    <property type="entry name" value="1-D-DEOXYXYLULOSE 5-PHOSPHATE SYNTHASE-RELATED"/>
    <property type="match status" value="1"/>
</dbReference>
<dbReference type="Gene3D" id="3.40.50.970">
    <property type="match status" value="2"/>
</dbReference>
<organism evidence="14">
    <name type="scientific">hydrothermal vent metagenome</name>
    <dbReference type="NCBI Taxonomy" id="652676"/>
    <lineage>
        <taxon>unclassified sequences</taxon>
        <taxon>metagenomes</taxon>
        <taxon>ecological metagenomes</taxon>
    </lineage>
</organism>
<accession>A0A160TWK2</accession>
<dbReference type="PANTHER" id="PTHR43322:SF5">
    <property type="entry name" value="1-DEOXY-D-XYLULOSE-5-PHOSPHATE SYNTHASE, CHLOROPLASTIC"/>
    <property type="match status" value="1"/>
</dbReference>
<dbReference type="InterPro" id="IPR020826">
    <property type="entry name" value="Transketolase_BS"/>
</dbReference>
<dbReference type="InterPro" id="IPR033248">
    <property type="entry name" value="Transketolase_C"/>
</dbReference>
<keyword evidence="9" id="KW-0460">Magnesium</keyword>
<dbReference type="GO" id="GO:0046872">
    <property type="term" value="F:metal ion binding"/>
    <property type="evidence" value="ECO:0007669"/>
    <property type="project" value="UniProtKB-KW"/>
</dbReference>
<evidence type="ECO:0000256" key="2">
    <source>
        <dbReference type="ARBA" id="ARBA00001964"/>
    </source>
</evidence>
<evidence type="ECO:0000256" key="9">
    <source>
        <dbReference type="ARBA" id="ARBA00022842"/>
    </source>
</evidence>
<dbReference type="UniPathway" id="UPA00064">
    <property type="reaction ID" value="UER00091"/>
</dbReference>
<evidence type="ECO:0000256" key="3">
    <source>
        <dbReference type="ARBA" id="ARBA00004980"/>
    </source>
</evidence>
<dbReference type="InterPro" id="IPR029061">
    <property type="entry name" value="THDP-binding"/>
</dbReference>
<dbReference type="EC" id="2.2.1.7" evidence="6"/>
<dbReference type="FunFam" id="3.40.50.970:FF:000005">
    <property type="entry name" value="1-deoxy-D-xylulose-5-phosphate synthase"/>
    <property type="match status" value="1"/>
</dbReference>
<proteinExistence type="inferred from homology"/>
<dbReference type="GO" id="GO:0009228">
    <property type="term" value="P:thiamine biosynthetic process"/>
    <property type="evidence" value="ECO:0007669"/>
    <property type="project" value="UniProtKB-KW"/>
</dbReference>
<dbReference type="SMART" id="SM00861">
    <property type="entry name" value="Transket_pyr"/>
    <property type="match status" value="1"/>
</dbReference>
<keyword evidence="12" id="KW-0414">Isoprene biosynthesis</keyword>
<comment type="cofactor">
    <cofactor evidence="1">
        <name>Mg(2+)</name>
        <dbReference type="ChEBI" id="CHEBI:18420"/>
    </cofactor>
</comment>
<evidence type="ECO:0000256" key="4">
    <source>
        <dbReference type="ARBA" id="ARBA00011081"/>
    </source>
</evidence>